<evidence type="ECO:0000256" key="10">
    <source>
        <dbReference type="SAM" id="MobiDB-lite"/>
    </source>
</evidence>
<dbReference type="InterPro" id="IPR001611">
    <property type="entry name" value="Leu-rich_rpt"/>
</dbReference>
<evidence type="ECO:0000313" key="14">
    <source>
        <dbReference type="Proteomes" id="UP000239649"/>
    </source>
</evidence>
<dbReference type="STRING" id="554055.A0A2P6V7L7"/>
<feature type="compositionally biased region" description="Low complexity" evidence="10">
    <location>
        <begin position="901"/>
        <end position="925"/>
    </location>
</feature>
<dbReference type="Gene3D" id="3.80.10.10">
    <property type="entry name" value="Ribonuclease Inhibitor"/>
    <property type="match status" value="6"/>
</dbReference>
<dbReference type="InterPro" id="IPR017441">
    <property type="entry name" value="Protein_kinase_ATP_BS"/>
</dbReference>
<comment type="subcellular location">
    <subcellularLocation>
        <location evidence="1">Cytoplasm</location>
        <location evidence="1">Cytoskeleton</location>
        <location evidence="1">Cilium axoneme</location>
    </subcellularLocation>
</comment>
<dbReference type="InterPro" id="IPR000719">
    <property type="entry name" value="Prot_kinase_dom"/>
</dbReference>
<proteinExistence type="predicted"/>
<feature type="compositionally biased region" description="Gly residues" evidence="10">
    <location>
        <begin position="2226"/>
        <end position="2254"/>
    </location>
</feature>
<feature type="domain" description="Protein kinase" evidence="12">
    <location>
        <begin position="1653"/>
        <end position="1900"/>
    </location>
</feature>
<keyword evidence="6 9" id="KW-0547">Nucleotide-binding</keyword>
<evidence type="ECO:0000256" key="6">
    <source>
        <dbReference type="ARBA" id="ARBA00022741"/>
    </source>
</evidence>
<dbReference type="SMART" id="SM00369">
    <property type="entry name" value="LRR_TYP"/>
    <property type="match status" value="6"/>
</dbReference>
<dbReference type="InterPro" id="IPR008271">
    <property type="entry name" value="Ser/Thr_kinase_AS"/>
</dbReference>
<evidence type="ECO:0000256" key="8">
    <source>
        <dbReference type="ARBA" id="ARBA00022840"/>
    </source>
</evidence>
<reference evidence="13 14" key="1">
    <citation type="journal article" date="2018" name="Plant J.">
        <title>Genome sequences of Chlorella sorokiniana UTEX 1602 and Micractinium conductrix SAG 241.80: implications to maltose excretion by a green alga.</title>
        <authorList>
            <person name="Arriola M.B."/>
            <person name="Velmurugan N."/>
            <person name="Zhang Y."/>
            <person name="Plunkett M.H."/>
            <person name="Hondzo H."/>
            <person name="Barney B.M."/>
        </authorList>
    </citation>
    <scope>NUCLEOTIDE SEQUENCE [LARGE SCALE GENOMIC DNA]</scope>
    <source>
        <strain evidence="13 14">SAG 241.80</strain>
    </source>
</reference>
<keyword evidence="4" id="KW-0808">Transferase</keyword>
<feature type="region of interest" description="Disordered" evidence="10">
    <location>
        <begin position="1901"/>
        <end position="1942"/>
    </location>
</feature>
<sequence>MPASSAASFRLWRSGLALAALLLCSTGVLADHALEKEELIAFRDGIENFEEVQAAWGPSGWCTAAGGDDDCSAPLCTWGGVECDGYHVHTGNFVTTLRLTCKGCAVPLRGRLRPGLHRLQHLEYLHLEGNELEGPLPPEWGEPCSFNELLEFNVNDNQLTGNMPESWSIGPAFKVLADLQMANNRFSGTFPAGFAITNTSFVSVMSFSFADNQFSGTLPNYVNGMITMAVAAMHNNRFTGTLPPEWGLQGYWWNATLNNTQALEYLFLHGNNLTGGIPDTWAALGSFTVLKQLTLSDNPNLGGTLPAAWGNTSEALQALENVNASKCGLTGTLPPWGSAGLQKLRVLTLTDNDLSGSIPASWTELASLEELTIQPGNEKLCPTRPEGANFVVCNSIDLLCDGREELPSNSSYCAAGQAGAAAGGGGGDSSDGDGDGFPVAAVAVPVAVACTLALALAGLAWRRYRARAAAKGSGGSKGAMYKDAESGLFYDAAGMPLPPGNGGAHDTDRDAGVTTAQFGSNGSASWLPCLTNHSAELDTLPSDCNISPPNGFAPSGLHHTSSTDGTTTTSSHLGTADGAANGDNPCFTSRELAALQLSDWEIGPEDIQILKRQNGSDWQLGSGGFGTVYKAMRNGVQPVAVKVLGTANSKIMSHSEFAREISILRACRDTNILQFQGACFQDKRTLLVTEYMEGGNLAHNLRAQKVAWYRRGKKIALDVARALVYLHARKIVHLDIKSANVLLTRDGNAKVGDVGMAKIMAGDYVSGVVGTLAWSAPELLMGQRCAAKADVYSFGVVLWEICTGELPVRGQLRDPRVPGECPSEVLHLMYRCLSPDPAARPSSTELVELLLQSPGTPNPSRVLPADGGAGAGALPALAGGGAAAASGQACPTAAAPSAAQRAGRAEGAAPDAACTPSSRASSGGPPSAPPLPLVQEASAGWARRDDGAAVVLRDAGEEEALEEVLIEELVSESAPNSGTYHLSGGAASGGSGELQRRLVLPPAGSLSTASPFLALLALASAESPPAGTPTRAPILHERDLLLAFSKAVTNWAEVMAAWELQGWTECRPGSCLPVCSWSNIECDPYGTGAGGMQVSALHFGCSGCGVPLRGRLAPQLGQLQALQQLHLAGNELGGQLPAEWGEPGAFPCLLELDLSSNNVAGSVPDQWTAGATFLKLTVLQLSGNLLGGPFPPGLAAATTAFASLQALYLSDNQLSGPLPRSLTLFRSLTLLALQNNAFTGPLPETWAAPNATGPLQQLALHGNQLAGGLPAGWAAPGAFPSLQQLTLSDNPQLGGALPAAWGSLSGAWPSLLELNASGCGLAGSLPDWSAGLQSLMHLSLAGNELAGSVPASWAQLPQLQRVDMQPGNPGMCTALPEGSRFRLCQAGGVLCTAPEPSNASQCEAPTPSPAGSSGFPTAAVAAVSAAAAVVVVLAAAAAGVWWRRKRRARVAEAAGKLELVPDSGETGGSCVQEGEGCGEHPGNPELEAQAGGGHDVGGAVAIAVAAPQHVQQAQCTSPWELARQQRQPQEQPQPQPQKESGFGGGGACTPPPPSQPGLEPTGSEVVHAEAMHALLSQRSSMFVSPHPGTCHSGSEAGGQGGEEGALAGGPLPSLDVILSLDVVPSFPLRELAALQLSDWEIDATEIQVMKRPDGTDWQLGSGGFGTVFKALRNGVQPVAVKVLGSASNADVGKAMLDNTSFAAEISILRACRDTNILQFQGVCFKDDRTLLITEYCEGGNLAHNLRAKRVSWWRRGKKIALDVARALVYLHARKIVHLDIKSANVLLTRDGTAKVGDVGMAKVMAHGYVTGVLGTLAWSAPEMLWGKRCTAKADIYSFGVVLWEICTGELPVRGQLRDPIVPEECPSVVVDIMYRCLSAEPEARPTASELVELLGGAPAVQPHGSGVPTPPGTLSPFGSRGTVGGAGSSKGSSYSLDASRRPSVEVLRPSVDSVRHSWDAHGHLELGLASPTATAVLPAASRAASAAAAPHFTRPLQATPPPLRLPVPPLPLLHPPPALLARAASAPYPGCIPSLRQAQQAQQQQVLDDRLVREAVADMEAGAPQPPPQRRPIVRYHAVPPPGMAQLEPAGSLTATSPFRQDDVQQQQASPPPQLSPAASSLPPRPGQARSARLSPAGSGQLPQQQQQAQRQAAQLSPAGSGQPPLQRAPAAQLSPAGSLTAASPFRQASQRLWASQRTSALGHPACPPTLQRDMSQRLVPLKAAGSGGGGRQLDGLGGGSGRQLEGLGGGGEGPSSASRSPSVSSDDEGWEPGDYGLVDAKPAPRRRFNSPRGGAALASGGTRPARLQVKQLPASPRARSHSPFSQPAARGFEPAHGSGGGGGGPATPAPRLVLAAPLEGALRAGQRQGSAGARRLDAAALDALTQHFGADKVAELKQRLGSGELAMLAERQDSAAFGSEFSAPQ</sequence>
<evidence type="ECO:0000256" key="2">
    <source>
        <dbReference type="ARBA" id="ARBA00022527"/>
    </source>
</evidence>
<feature type="compositionally biased region" description="Gly residues" evidence="10">
    <location>
        <begin position="1595"/>
        <end position="1607"/>
    </location>
</feature>
<dbReference type="PANTHER" id="PTHR48056">
    <property type="entry name" value="LRR RECEPTOR-LIKE SERINE/THREONINE-PROTEIN KINASE-RELATED"/>
    <property type="match status" value="1"/>
</dbReference>
<feature type="compositionally biased region" description="Low complexity" evidence="10">
    <location>
        <begin position="555"/>
        <end position="575"/>
    </location>
</feature>
<feature type="region of interest" description="Disordered" evidence="10">
    <location>
        <begin position="546"/>
        <end position="581"/>
    </location>
</feature>
<feature type="region of interest" description="Disordered" evidence="10">
    <location>
        <begin position="1581"/>
        <end position="1607"/>
    </location>
</feature>
<dbReference type="SUPFAM" id="SSF56112">
    <property type="entry name" value="Protein kinase-like (PK-like)"/>
    <property type="match status" value="2"/>
</dbReference>
<organism evidence="13 14">
    <name type="scientific">Micractinium conductrix</name>
    <dbReference type="NCBI Taxonomy" id="554055"/>
    <lineage>
        <taxon>Eukaryota</taxon>
        <taxon>Viridiplantae</taxon>
        <taxon>Chlorophyta</taxon>
        <taxon>core chlorophytes</taxon>
        <taxon>Trebouxiophyceae</taxon>
        <taxon>Chlorellales</taxon>
        <taxon>Chlorellaceae</taxon>
        <taxon>Chlorella clade</taxon>
        <taxon>Micractinium</taxon>
    </lineage>
</organism>
<feature type="region of interest" description="Disordered" evidence="10">
    <location>
        <begin position="2060"/>
        <end position="2351"/>
    </location>
</feature>
<feature type="domain" description="Protein kinase" evidence="12">
    <location>
        <begin position="614"/>
        <end position="856"/>
    </location>
</feature>
<evidence type="ECO:0000256" key="11">
    <source>
        <dbReference type="SAM" id="SignalP"/>
    </source>
</evidence>
<protein>
    <submittedName>
        <fullName evidence="13">Serine threonine-kinase</fullName>
    </submittedName>
</protein>
<keyword evidence="7" id="KW-0418">Kinase</keyword>
<dbReference type="OrthoDB" id="4062651at2759"/>
<dbReference type="Gene3D" id="1.10.510.10">
    <property type="entry name" value="Transferase(Phosphotransferase) domain 1"/>
    <property type="match status" value="2"/>
</dbReference>
<dbReference type="CDD" id="cd13999">
    <property type="entry name" value="STKc_MAP3K-like"/>
    <property type="match status" value="2"/>
</dbReference>
<evidence type="ECO:0000256" key="7">
    <source>
        <dbReference type="ARBA" id="ARBA00022777"/>
    </source>
</evidence>
<gene>
    <name evidence="13" type="ORF">C2E20_6466</name>
</gene>
<evidence type="ECO:0000256" key="3">
    <source>
        <dbReference type="ARBA" id="ARBA00022614"/>
    </source>
</evidence>
<dbReference type="SUPFAM" id="SSF52058">
    <property type="entry name" value="L domain-like"/>
    <property type="match status" value="2"/>
</dbReference>
<keyword evidence="3" id="KW-0433">Leucine-rich repeat</keyword>
<evidence type="ECO:0000256" key="9">
    <source>
        <dbReference type="PROSITE-ProRule" id="PRU10141"/>
    </source>
</evidence>
<dbReference type="GO" id="GO:0004672">
    <property type="term" value="F:protein kinase activity"/>
    <property type="evidence" value="ECO:0007669"/>
    <property type="project" value="InterPro"/>
</dbReference>
<evidence type="ECO:0000259" key="12">
    <source>
        <dbReference type="PROSITE" id="PS50011"/>
    </source>
</evidence>
<dbReference type="InterPro" id="IPR032675">
    <property type="entry name" value="LRR_dom_sf"/>
</dbReference>
<dbReference type="PANTHER" id="PTHR48056:SF81">
    <property type="entry name" value="RECEPTOR PROTEIN-TYROSINE KINASE CEPR1"/>
    <property type="match status" value="1"/>
</dbReference>
<dbReference type="PROSITE" id="PS00107">
    <property type="entry name" value="PROTEIN_KINASE_ATP"/>
    <property type="match status" value="2"/>
</dbReference>
<keyword evidence="2" id="KW-0723">Serine/threonine-protein kinase</keyword>
<dbReference type="SMART" id="SM00220">
    <property type="entry name" value="S_TKc"/>
    <property type="match status" value="2"/>
</dbReference>
<keyword evidence="8 9" id="KW-0067">ATP-binding</keyword>
<accession>A0A2P6V7L7</accession>
<feature type="compositionally biased region" description="Low complexity" evidence="10">
    <location>
        <begin position="2137"/>
        <end position="2159"/>
    </location>
</feature>
<feature type="region of interest" description="Disordered" evidence="10">
    <location>
        <begin position="1521"/>
        <end position="1561"/>
    </location>
</feature>
<feature type="binding site" evidence="9">
    <location>
        <position position="642"/>
    </location>
    <ligand>
        <name>ATP</name>
        <dbReference type="ChEBI" id="CHEBI:30616"/>
    </ligand>
</feature>
<dbReference type="PROSITE" id="PS00108">
    <property type="entry name" value="PROTEIN_KINASE_ST"/>
    <property type="match status" value="2"/>
</dbReference>
<keyword evidence="5" id="KW-0677">Repeat</keyword>
<dbReference type="InterPro" id="IPR001245">
    <property type="entry name" value="Ser-Thr/Tyr_kinase_cat_dom"/>
</dbReference>
<dbReference type="InterPro" id="IPR011009">
    <property type="entry name" value="Kinase-like_dom_sf"/>
</dbReference>
<evidence type="ECO:0000256" key="5">
    <source>
        <dbReference type="ARBA" id="ARBA00022737"/>
    </source>
</evidence>
<dbReference type="Pfam" id="PF00069">
    <property type="entry name" value="Pkinase"/>
    <property type="match status" value="1"/>
</dbReference>
<feature type="compositionally biased region" description="Low complexity" evidence="10">
    <location>
        <begin position="2255"/>
        <end position="2265"/>
    </location>
</feature>
<evidence type="ECO:0000313" key="13">
    <source>
        <dbReference type="EMBL" id="PSC70082.1"/>
    </source>
</evidence>
<feature type="region of interest" description="Disordered" evidence="10">
    <location>
        <begin position="1460"/>
        <end position="1494"/>
    </location>
</feature>
<feature type="region of interest" description="Disordered" evidence="10">
    <location>
        <begin position="901"/>
        <end position="933"/>
    </location>
</feature>
<dbReference type="Pfam" id="PF07714">
    <property type="entry name" value="PK_Tyr_Ser-Thr"/>
    <property type="match status" value="1"/>
</dbReference>
<dbReference type="EMBL" id="LHPF02000022">
    <property type="protein sequence ID" value="PSC70082.1"/>
    <property type="molecule type" value="Genomic_DNA"/>
</dbReference>
<dbReference type="InterPro" id="IPR003591">
    <property type="entry name" value="Leu-rich_rpt_typical-subtyp"/>
</dbReference>
<comment type="caution">
    <text evidence="13">The sequence shown here is derived from an EMBL/GenBank/DDBJ whole genome shotgun (WGS) entry which is preliminary data.</text>
</comment>
<feature type="signal peptide" evidence="11">
    <location>
        <begin position="1"/>
        <end position="30"/>
    </location>
</feature>
<feature type="binding site" evidence="9">
    <location>
        <position position="1681"/>
    </location>
    <ligand>
        <name>ATP</name>
        <dbReference type="ChEBI" id="CHEBI:30616"/>
    </ligand>
</feature>
<dbReference type="GO" id="GO:0005524">
    <property type="term" value="F:ATP binding"/>
    <property type="evidence" value="ECO:0007669"/>
    <property type="project" value="UniProtKB-UniRule"/>
</dbReference>
<evidence type="ECO:0000256" key="1">
    <source>
        <dbReference type="ARBA" id="ARBA00004430"/>
    </source>
</evidence>
<dbReference type="PROSITE" id="PS50011">
    <property type="entry name" value="PROTEIN_KINASE_DOM"/>
    <property type="match status" value="2"/>
</dbReference>
<dbReference type="Proteomes" id="UP000239649">
    <property type="component" value="Unassembled WGS sequence"/>
</dbReference>
<dbReference type="InterPro" id="IPR050647">
    <property type="entry name" value="Plant_LRR-RLKs"/>
</dbReference>
<feature type="chain" id="PRO_5015127591" evidence="11">
    <location>
        <begin position="31"/>
        <end position="2426"/>
    </location>
</feature>
<keyword evidence="14" id="KW-1185">Reference proteome</keyword>
<dbReference type="Pfam" id="PF00560">
    <property type="entry name" value="LRR_1"/>
    <property type="match status" value="2"/>
</dbReference>
<name>A0A2P6V7L7_9CHLO</name>
<feature type="compositionally biased region" description="Polar residues" evidence="10">
    <location>
        <begin position="2176"/>
        <end position="2200"/>
    </location>
</feature>
<evidence type="ECO:0000256" key="4">
    <source>
        <dbReference type="ARBA" id="ARBA00022679"/>
    </source>
</evidence>
<dbReference type="GO" id="GO:0005930">
    <property type="term" value="C:axoneme"/>
    <property type="evidence" value="ECO:0007669"/>
    <property type="project" value="UniProtKB-SubCell"/>
</dbReference>
<keyword evidence="11" id="KW-0732">Signal</keyword>